<reference evidence="2" key="1">
    <citation type="journal article" date="2022" name="bioRxiv">
        <title>Sequencing and chromosome-scale assembly of the giantPleurodeles waltlgenome.</title>
        <authorList>
            <person name="Brown T."/>
            <person name="Elewa A."/>
            <person name="Iarovenko S."/>
            <person name="Subramanian E."/>
            <person name="Araus A.J."/>
            <person name="Petzold A."/>
            <person name="Susuki M."/>
            <person name="Suzuki K.-i.T."/>
            <person name="Hayashi T."/>
            <person name="Toyoda A."/>
            <person name="Oliveira C."/>
            <person name="Osipova E."/>
            <person name="Leigh N.D."/>
            <person name="Simon A."/>
            <person name="Yun M.H."/>
        </authorList>
    </citation>
    <scope>NUCLEOTIDE SEQUENCE</scope>
    <source>
        <strain evidence="2">20211129_DDA</strain>
        <tissue evidence="2">Liver</tissue>
    </source>
</reference>
<feature type="compositionally biased region" description="Basic and acidic residues" evidence="1">
    <location>
        <begin position="77"/>
        <end position="90"/>
    </location>
</feature>
<accession>A0AAV7RAU4</accession>
<evidence type="ECO:0000256" key="1">
    <source>
        <dbReference type="SAM" id="MobiDB-lite"/>
    </source>
</evidence>
<organism evidence="2 3">
    <name type="scientific">Pleurodeles waltl</name>
    <name type="common">Iberian ribbed newt</name>
    <dbReference type="NCBI Taxonomy" id="8319"/>
    <lineage>
        <taxon>Eukaryota</taxon>
        <taxon>Metazoa</taxon>
        <taxon>Chordata</taxon>
        <taxon>Craniata</taxon>
        <taxon>Vertebrata</taxon>
        <taxon>Euteleostomi</taxon>
        <taxon>Amphibia</taxon>
        <taxon>Batrachia</taxon>
        <taxon>Caudata</taxon>
        <taxon>Salamandroidea</taxon>
        <taxon>Salamandridae</taxon>
        <taxon>Pleurodelinae</taxon>
        <taxon>Pleurodeles</taxon>
    </lineage>
</organism>
<comment type="caution">
    <text evidence="2">The sequence shown here is derived from an EMBL/GenBank/DDBJ whole genome shotgun (WGS) entry which is preliminary data.</text>
</comment>
<name>A0AAV7RAU4_PLEWA</name>
<protein>
    <submittedName>
        <fullName evidence="2">Uncharacterized protein</fullName>
    </submittedName>
</protein>
<feature type="compositionally biased region" description="Polar residues" evidence="1">
    <location>
        <begin position="104"/>
        <end position="113"/>
    </location>
</feature>
<dbReference type="Proteomes" id="UP001066276">
    <property type="component" value="Chromosome 5"/>
</dbReference>
<evidence type="ECO:0000313" key="2">
    <source>
        <dbReference type="EMBL" id="KAJ1149439.1"/>
    </source>
</evidence>
<gene>
    <name evidence="2" type="ORF">NDU88_002249</name>
</gene>
<dbReference type="EMBL" id="JANPWB010000009">
    <property type="protein sequence ID" value="KAJ1149439.1"/>
    <property type="molecule type" value="Genomic_DNA"/>
</dbReference>
<dbReference type="AlphaFoldDB" id="A0AAV7RAU4"/>
<feature type="region of interest" description="Disordered" evidence="1">
    <location>
        <begin position="77"/>
        <end position="113"/>
    </location>
</feature>
<sequence length="113" mass="12423">MQHTRAGTIENTHALSSSAVRARSAAQLFARAQQLTLNTPLGLTVCSLITLCPKIHTASEQGHGCQSVEWRKLQEAAKRLPKRPVQEKKASSSYQRNFTKRNHSASSSSPNLK</sequence>
<proteinExistence type="predicted"/>
<evidence type="ECO:0000313" key="3">
    <source>
        <dbReference type="Proteomes" id="UP001066276"/>
    </source>
</evidence>
<keyword evidence="3" id="KW-1185">Reference proteome</keyword>